<dbReference type="GO" id="GO:0005829">
    <property type="term" value="C:cytosol"/>
    <property type="evidence" value="ECO:0007669"/>
    <property type="project" value="TreeGrafter"/>
</dbReference>
<proteinExistence type="inferred from homology"/>
<dbReference type="InterPro" id="IPR011989">
    <property type="entry name" value="ARM-like"/>
</dbReference>
<feature type="domain" description="Stalled ribosome sensor GCN1-like N-terminal" evidence="3">
    <location>
        <begin position="73"/>
        <end position="190"/>
    </location>
</feature>
<dbReference type="GO" id="GO:0019887">
    <property type="term" value="F:protein kinase regulator activity"/>
    <property type="evidence" value="ECO:0007669"/>
    <property type="project" value="TreeGrafter"/>
</dbReference>
<dbReference type="PANTHER" id="PTHR23346:SF7">
    <property type="entry name" value="STALLED RIBOSOME SENSOR GCN1"/>
    <property type="match status" value="1"/>
</dbReference>
<gene>
    <name evidence="4" type="ORF">HPB52_002880</name>
</gene>
<dbReference type="GO" id="GO:0006417">
    <property type="term" value="P:regulation of translation"/>
    <property type="evidence" value="ECO:0007669"/>
    <property type="project" value="TreeGrafter"/>
</dbReference>
<comment type="caution">
    <text evidence="4">The sequence shown here is derived from an EMBL/GenBank/DDBJ whole genome shotgun (WGS) entry which is preliminary data.</text>
</comment>
<accession>A0A9D4PV67</accession>
<dbReference type="SUPFAM" id="SSF48371">
    <property type="entry name" value="ARM repeat"/>
    <property type="match status" value="1"/>
</dbReference>
<dbReference type="VEuPathDB" id="VectorBase:RSAN_036287"/>
<reference evidence="4" key="2">
    <citation type="submission" date="2021-09" db="EMBL/GenBank/DDBJ databases">
        <authorList>
            <person name="Jia N."/>
            <person name="Wang J."/>
            <person name="Shi W."/>
            <person name="Du L."/>
            <person name="Sun Y."/>
            <person name="Zhan W."/>
            <person name="Jiang J."/>
            <person name="Wang Q."/>
            <person name="Zhang B."/>
            <person name="Ji P."/>
            <person name="Sakyi L.B."/>
            <person name="Cui X."/>
            <person name="Yuan T."/>
            <person name="Jiang B."/>
            <person name="Yang W."/>
            <person name="Lam T.T.-Y."/>
            <person name="Chang Q."/>
            <person name="Ding S."/>
            <person name="Wang X."/>
            <person name="Zhu J."/>
            <person name="Ruan X."/>
            <person name="Zhao L."/>
            <person name="Wei J."/>
            <person name="Que T."/>
            <person name="Du C."/>
            <person name="Cheng J."/>
            <person name="Dai P."/>
            <person name="Han X."/>
            <person name="Huang E."/>
            <person name="Gao Y."/>
            <person name="Liu J."/>
            <person name="Shao H."/>
            <person name="Ye R."/>
            <person name="Li L."/>
            <person name="Wei W."/>
            <person name="Wang X."/>
            <person name="Wang C."/>
            <person name="Huo Q."/>
            <person name="Li W."/>
            <person name="Guo W."/>
            <person name="Chen H."/>
            <person name="Chen S."/>
            <person name="Zhou L."/>
            <person name="Zhou L."/>
            <person name="Ni X."/>
            <person name="Tian J."/>
            <person name="Zhou Y."/>
            <person name="Sheng Y."/>
            <person name="Liu T."/>
            <person name="Pan Y."/>
            <person name="Xia L."/>
            <person name="Li J."/>
            <person name="Zhao F."/>
            <person name="Cao W."/>
        </authorList>
    </citation>
    <scope>NUCLEOTIDE SEQUENCE</scope>
    <source>
        <strain evidence="4">Rsan-2018</strain>
        <tissue evidence="4">Larvae</tissue>
    </source>
</reference>
<dbReference type="Gene3D" id="1.25.10.10">
    <property type="entry name" value="Leucine-rich Repeat Variant"/>
    <property type="match status" value="1"/>
</dbReference>
<sequence length="350" mass="38246">MEEAAVPIPEDVIEELEALREPPREPPNSVAYSGLVYVKTDLYAEVLSSLEPSCAVLLTWCYLIAYLDAQKQRDVIHSYKEQSRCLLRHATHEDFKEQLVPALQKAMLRNPEIIMESVAHVLQGVTLELSPYLGELGKSLAQHLVAKDESCRQGAVVALRNLAHQCGSQEALEALIKHLVGVLNGSEGKLTTTEQRLSVLTAIGEVSCHVVTGASHIQRLSEIALQHLLAVLKAEVHEGTLLLTLKMMSKWCSRFTQEPPSFLVTGFKEGMEQKTATSAVRYGYLQCMISAFHGMPGCKQVEPVLGLVLKAVERALAQPLQPGPVCEGLAAACLLFRLQPVGSPSGEHTS</sequence>
<organism evidence="4 5">
    <name type="scientific">Rhipicephalus sanguineus</name>
    <name type="common">Brown dog tick</name>
    <name type="synonym">Ixodes sanguineus</name>
    <dbReference type="NCBI Taxonomy" id="34632"/>
    <lineage>
        <taxon>Eukaryota</taxon>
        <taxon>Metazoa</taxon>
        <taxon>Ecdysozoa</taxon>
        <taxon>Arthropoda</taxon>
        <taxon>Chelicerata</taxon>
        <taxon>Arachnida</taxon>
        <taxon>Acari</taxon>
        <taxon>Parasitiformes</taxon>
        <taxon>Ixodida</taxon>
        <taxon>Ixodoidea</taxon>
        <taxon>Ixodidae</taxon>
        <taxon>Rhipicephalinae</taxon>
        <taxon>Rhipicephalus</taxon>
        <taxon>Rhipicephalus</taxon>
    </lineage>
</organism>
<dbReference type="GO" id="GO:0034198">
    <property type="term" value="P:cellular response to amino acid starvation"/>
    <property type="evidence" value="ECO:0007669"/>
    <property type="project" value="TreeGrafter"/>
</dbReference>
<evidence type="ECO:0000256" key="2">
    <source>
        <dbReference type="ARBA" id="ARBA00022737"/>
    </source>
</evidence>
<dbReference type="Proteomes" id="UP000821837">
    <property type="component" value="Unassembled WGS sequence"/>
</dbReference>
<protein>
    <recommendedName>
        <fullName evidence="3">Stalled ribosome sensor GCN1-like N-terminal domain-containing protein</fullName>
    </recommendedName>
</protein>
<keyword evidence="2" id="KW-0677">Repeat</keyword>
<dbReference type="PANTHER" id="PTHR23346">
    <property type="entry name" value="TRANSLATIONAL ACTIVATOR GCN1-RELATED"/>
    <property type="match status" value="1"/>
</dbReference>
<dbReference type="AlphaFoldDB" id="A0A9D4PV67"/>
<evidence type="ECO:0000259" key="3">
    <source>
        <dbReference type="Pfam" id="PF24993"/>
    </source>
</evidence>
<evidence type="ECO:0000313" key="4">
    <source>
        <dbReference type="EMBL" id="KAH7955682.1"/>
    </source>
</evidence>
<comment type="similarity">
    <text evidence="1">Belongs to the GCN1 family.</text>
</comment>
<evidence type="ECO:0000256" key="1">
    <source>
        <dbReference type="ARBA" id="ARBA00007366"/>
    </source>
</evidence>
<dbReference type="InterPro" id="IPR016024">
    <property type="entry name" value="ARM-type_fold"/>
</dbReference>
<dbReference type="EMBL" id="JABSTV010001250">
    <property type="protein sequence ID" value="KAH7955682.1"/>
    <property type="molecule type" value="Genomic_DNA"/>
</dbReference>
<dbReference type="Pfam" id="PF24993">
    <property type="entry name" value="GNC1_N"/>
    <property type="match status" value="1"/>
</dbReference>
<keyword evidence="5" id="KW-1185">Reference proteome</keyword>
<reference evidence="4" key="1">
    <citation type="journal article" date="2020" name="Cell">
        <title>Large-Scale Comparative Analyses of Tick Genomes Elucidate Their Genetic Diversity and Vector Capacities.</title>
        <authorList>
            <consortium name="Tick Genome and Microbiome Consortium (TIGMIC)"/>
            <person name="Jia N."/>
            <person name="Wang J."/>
            <person name="Shi W."/>
            <person name="Du L."/>
            <person name="Sun Y."/>
            <person name="Zhan W."/>
            <person name="Jiang J.F."/>
            <person name="Wang Q."/>
            <person name="Zhang B."/>
            <person name="Ji P."/>
            <person name="Bell-Sakyi L."/>
            <person name="Cui X.M."/>
            <person name="Yuan T.T."/>
            <person name="Jiang B.G."/>
            <person name="Yang W.F."/>
            <person name="Lam T.T."/>
            <person name="Chang Q.C."/>
            <person name="Ding S.J."/>
            <person name="Wang X.J."/>
            <person name="Zhu J.G."/>
            <person name="Ruan X.D."/>
            <person name="Zhao L."/>
            <person name="Wei J.T."/>
            <person name="Ye R.Z."/>
            <person name="Que T.C."/>
            <person name="Du C.H."/>
            <person name="Zhou Y.H."/>
            <person name="Cheng J.X."/>
            <person name="Dai P.F."/>
            <person name="Guo W.B."/>
            <person name="Han X.H."/>
            <person name="Huang E.J."/>
            <person name="Li L.F."/>
            <person name="Wei W."/>
            <person name="Gao Y.C."/>
            <person name="Liu J.Z."/>
            <person name="Shao H.Z."/>
            <person name="Wang X."/>
            <person name="Wang C.C."/>
            <person name="Yang T.C."/>
            <person name="Huo Q.B."/>
            <person name="Li W."/>
            <person name="Chen H.Y."/>
            <person name="Chen S.E."/>
            <person name="Zhou L.G."/>
            <person name="Ni X.B."/>
            <person name="Tian J.H."/>
            <person name="Sheng Y."/>
            <person name="Liu T."/>
            <person name="Pan Y.S."/>
            <person name="Xia L.Y."/>
            <person name="Li J."/>
            <person name="Zhao F."/>
            <person name="Cao W.C."/>
        </authorList>
    </citation>
    <scope>NUCLEOTIDE SEQUENCE</scope>
    <source>
        <strain evidence="4">Rsan-2018</strain>
    </source>
</reference>
<evidence type="ECO:0000313" key="5">
    <source>
        <dbReference type="Proteomes" id="UP000821837"/>
    </source>
</evidence>
<dbReference type="InterPro" id="IPR056810">
    <property type="entry name" value="GNC1-like_N"/>
</dbReference>
<name>A0A9D4PV67_RHISA</name>